<evidence type="ECO:0008006" key="6">
    <source>
        <dbReference type="Google" id="ProtNLM"/>
    </source>
</evidence>
<comment type="similarity">
    <text evidence="1">Belongs to the F420H(2)-dependent quinone reductase family.</text>
</comment>
<keyword evidence="3" id="KW-0472">Membrane</keyword>
<evidence type="ECO:0000256" key="3">
    <source>
        <dbReference type="SAM" id="Phobius"/>
    </source>
</evidence>
<name>A0A8J3IKY1_9CHLR</name>
<dbReference type="Proteomes" id="UP000597444">
    <property type="component" value="Unassembled WGS sequence"/>
</dbReference>
<evidence type="ECO:0000313" key="4">
    <source>
        <dbReference type="EMBL" id="GHO93147.1"/>
    </source>
</evidence>
<feature type="transmembrane region" description="Helical" evidence="3">
    <location>
        <begin position="104"/>
        <end position="121"/>
    </location>
</feature>
<dbReference type="GO" id="GO:0070967">
    <property type="term" value="F:coenzyme F420 binding"/>
    <property type="evidence" value="ECO:0007669"/>
    <property type="project" value="TreeGrafter"/>
</dbReference>
<feature type="transmembrane region" description="Helical" evidence="3">
    <location>
        <begin position="81"/>
        <end position="98"/>
    </location>
</feature>
<reference evidence="4" key="1">
    <citation type="submission" date="2020-10" db="EMBL/GenBank/DDBJ databases">
        <title>Taxonomic study of unclassified bacteria belonging to the class Ktedonobacteria.</title>
        <authorList>
            <person name="Yabe S."/>
            <person name="Wang C.M."/>
            <person name="Zheng Y."/>
            <person name="Sakai Y."/>
            <person name="Cavaletti L."/>
            <person name="Monciardini P."/>
            <person name="Donadio S."/>
        </authorList>
    </citation>
    <scope>NUCLEOTIDE SEQUENCE</scope>
    <source>
        <strain evidence="4">ID150040</strain>
    </source>
</reference>
<proteinExistence type="inferred from homology"/>
<organism evidence="4 5">
    <name type="scientific">Reticulibacter mediterranei</name>
    <dbReference type="NCBI Taxonomy" id="2778369"/>
    <lineage>
        <taxon>Bacteria</taxon>
        <taxon>Bacillati</taxon>
        <taxon>Chloroflexota</taxon>
        <taxon>Ktedonobacteria</taxon>
        <taxon>Ktedonobacterales</taxon>
        <taxon>Reticulibacteraceae</taxon>
        <taxon>Reticulibacter</taxon>
    </lineage>
</organism>
<dbReference type="InterPro" id="IPR004378">
    <property type="entry name" value="F420H2_quin_Rdtase"/>
</dbReference>
<dbReference type="GO" id="GO:0016491">
    <property type="term" value="F:oxidoreductase activity"/>
    <property type="evidence" value="ECO:0007669"/>
    <property type="project" value="InterPro"/>
</dbReference>
<dbReference type="PANTHER" id="PTHR39428">
    <property type="entry name" value="F420H(2)-DEPENDENT QUINONE REDUCTASE RV1261C"/>
    <property type="match status" value="1"/>
</dbReference>
<dbReference type="RefSeq" id="WP_220203947.1">
    <property type="nucleotide sequence ID" value="NZ_BNJK01000001.1"/>
</dbReference>
<dbReference type="Pfam" id="PF04075">
    <property type="entry name" value="F420H2_quin_red"/>
    <property type="match status" value="1"/>
</dbReference>
<keyword evidence="5" id="KW-1185">Reference proteome</keyword>
<evidence type="ECO:0000256" key="1">
    <source>
        <dbReference type="ARBA" id="ARBA00008710"/>
    </source>
</evidence>
<evidence type="ECO:0000313" key="5">
    <source>
        <dbReference type="Proteomes" id="UP000597444"/>
    </source>
</evidence>
<feature type="transmembrane region" description="Helical" evidence="3">
    <location>
        <begin position="12"/>
        <end position="45"/>
    </location>
</feature>
<keyword evidence="3" id="KW-0812">Transmembrane</keyword>
<dbReference type="AlphaFoldDB" id="A0A8J3IKY1"/>
<dbReference type="PANTHER" id="PTHR39428:SF1">
    <property type="entry name" value="F420H(2)-DEPENDENT QUINONE REDUCTASE RV1261C"/>
    <property type="match status" value="1"/>
</dbReference>
<comment type="caution">
    <text evidence="4">The sequence shown here is derived from an EMBL/GenBank/DDBJ whole genome shotgun (WGS) entry which is preliminary data.</text>
</comment>
<keyword evidence="3" id="KW-1133">Transmembrane helix</keyword>
<evidence type="ECO:0000256" key="2">
    <source>
        <dbReference type="ARBA" id="ARBA00049106"/>
    </source>
</evidence>
<accession>A0A8J3IKY1</accession>
<dbReference type="EMBL" id="BNJK01000001">
    <property type="protein sequence ID" value="GHO93147.1"/>
    <property type="molecule type" value="Genomic_DNA"/>
</dbReference>
<comment type="catalytic activity">
    <reaction evidence="2">
        <text>oxidized coenzyme F420-(gamma-L-Glu)(n) + a quinol + H(+) = reduced coenzyme F420-(gamma-L-Glu)(n) + a quinone</text>
        <dbReference type="Rhea" id="RHEA:39663"/>
        <dbReference type="Rhea" id="RHEA-COMP:12939"/>
        <dbReference type="Rhea" id="RHEA-COMP:14378"/>
        <dbReference type="ChEBI" id="CHEBI:15378"/>
        <dbReference type="ChEBI" id="CHEBI:24646"/>
        <dbReference type="ChEBI" id="CHEBI:132124"/>
        <dbReference type="ChEBI" id="CHEBI:133980"/>
        <dbReference type="ChEBI" id="CHEBI:139511"/>
    </reaction>
</comment>
<dbReference type="NCBIfam" id="TIGR00026">
    <property type="entry name" value="hi_GC_TIGR00026"/>
    <property type="match status" value="1"/>
</dbReference>
<dbReference type="InterPro" id="IPR012349">
    <property type="entry name" value="Split_barrel_FMN-bd"/>
</dbReference>
<feature type="transmembrane region" description="Helical" evidence="3">
    <location>
        <begin position="51"/>
        <end position="69"/>
    </location>
</feature>
<sequence>MKWIRLISLVARVALMVSLVFGFAFWIAQLLRWIGLLAFLAWIGFPGTHEALGTLGTLGLLILGGAAVSTKGSKRLGAGSILYALVVPAFGLTQTLILGGSLHWLIQAAHFLLGIGAMLLVRRIEQRYQQLKRTEQAETRARTLGKPYPPNIAKFARLAVAAHVALYRLSGGIIAGRAQHMPILLLTTLGRKSGKLHTTALVYMPDGDNFVVVASNGGQARLPNWWLNMRKNKQASIEVGRKRLKVSIQEATLEERQRLWPRVIAYHAGHEAYQERTPYPLPLVILHPEGAL</sequence>
<gene>
    <name evidence="4" type="ORF">KSF_031950</name>
</gene>
<protein>
    <recommendedName>
        <fullName evidence="6">Nitroreductase family deazaflavin-dependent oxidoreductase</fullName>
    </recommendedName>
</protein>
<dbReference type="Gene3D" id="2.30.110.10">
    <property type="entry name" value="Electron Transport, Fmn-binding Protein, Chain A"/>
    <property type="match status" value="1"/>
</dbReference>
<dbReference type="GO" id="GO:0005886">
    <property type="term" value="C:plasma membrane"/>
    <property type="evidence" value="ECO:0007669"/>
    <property type="project" value="TreeGrafter"/>
</dbReference>